<evidence type="ECO:0000313" key="6">
    <source>
        <dbReference type="Proteomes" id="UP000299580"/>
    </source>
</evidence>
<dbReference type="InterPro" id="IPR000160">
    <property type="entry name" value="GGDEF_dom"/>
</dbReference>
<dbReference type="NCBIfam" id="TIGR00254">
    <property type="entry name" value="GGDEF"/>
    <property type="match status" value="1"/>
</dbReference>
<dbReference type="SUPFAM" id="SSF55785">
    <property type="entry name" value="PYP-like sensor domain (PAS domain)"/>
    <property type="match status" value="1"/>
</dbReference>
<dbReference type="InterPro" id="IPR003018">
    <property type="entry name" value="GAF"/>
</dbReference>
<dbReference type="InterPro" id="IPR035965">
    <property type="entry name" value="PAS-like_dom_sf"/>
</dbReference>
<dbReference type="Gene3D" id="3.30.450.40">
    <property type="match status" value="1"/>
</dbReference>
<dbReference type="Gene3D" id="3.20.20.450">
    <property type="entry name" value="EAL domain"/>
    <property type="match status" value="1"/>
</dbReference>
<dbReference type="RefSeq" id="WP_137713783.1">
    <property type="nucleotide sequence ID" value="NZ_CP034035.1"/>
</dbReference>
<dbReference type="SUPFAM" id="SSF141868">
    <property type="entry name" value="EAL domain-like"/>
    <property type="match status" value="1"/>
</dbReference>
<dbReference type="PROSITE" id="PS50112">
    <property type="entry name" value="PAS"/>
    <property type="match status" value="1"/>
</dbReference>
<dbReference type="InterPro" id="IPR029787">
    <property type="entry name" value="Nucleotide_cyclase"/>
</dbReference>
<proteinExistence type="predicted"/>
<dbReference type="Pfam" id="PF01590">
    <property type="entry name" value="GAF"/>
    <property type="match status" value="1"/>
</dbReference>
<protein>
    <submittedName>
        <fullName evidence="5">EAL domain-containing protein</fullName>
    </submittedName>
</protein>
<dbReference type="Pfam" id="PF00563">
    <property type="entry name" value="EAL"/>
    <property type="match status" value="1"/>
</dbReference>
<dbReference type="Pfam" id="PF00990">
    <property type="entry name" value="GGDEF"/>
    <property type="match status" value="1"/>
</dbReference>
<dbReference type="NCBIfam" id="TIGR00229">
    <property type="entry name" value="sensory_box"/>
    <property type="match status" value="1"/>
</dbReference>
<gene>
    <name evidence="5" type="ORF">EH207_09515</name>
</gene>
<feature type="domain" description="GGDEF" evidence="4">
    <location>
        <begin position="322"/>
        <end position="455"/>
    </location>
</feature>
<dbReference type="PROSITE" id="PS50887">
    <property type="entry name" value="GGDEF"/>
    <property type="match status" value="1"/>
</dbReference>
<dbReference type="CDD" id="cd00130">
    <property type="entry name" value="PAS"/>
    <property type="match status" value="1"/>
</dbReference>
<evidence type="ECO:0000259" key="3">
    <source>
        <dbReference type="PROSITE" id="PS50883"/>
    </source>
</evidence>
<dbReference type="InterPro" id="IPR000014">
    <property type="entry name" value="PAS"/>
</dbReference>
<dbReference type="Proteomes" id="UP000299580">
    <property type="component" value="Chromosome"/>
</dbReference>
<feature type="domain" description="PAC" evidence="2">
    <location>
        <begin position="244"/>
        <end position="294"/>
    </location>
</feature>
<dbReference type="OrthoDB" id="9804951at2"/>
<feature type="domain" description="EAL" evidence="3">
    <location>
        <begin position="464"/>
        <end position="718"/>
    </location>
</feature>
<dbReference type="InterPro" id="IPR001633">
    <property type="entry name" value="EAL_dom"/>
</dbReference>
<dbReference type="AlphaFoldDB" id="A0A4P8QTL4"/>
<keyword evidence="6" id="KW-1185">Reference proteome</keyword>
<reference evidence="5 6" key="1">
    <citation type="submission" date="2018-11" db="EMBL/GenBank/DDBJ databases">
        <title>Genome sequences of Brenneria nigrifluens and Brenneria rubrifaciens.</title>
        <authorList>
            <person name="Poret-Peterson A.T."/>
            <person name="McClean A.E."/>
            <person name="Kluepfel D.A."/>
        </authorList>
    </citation>
    <scope>NUCLEOTIDE SEQUENCE [LARGE SCALE GENOMIC DNA]</scope>
    <source>
        <strain evidence="5 6">6D370</strain>
    </source>
</reference>
<dbReference type="SMART" id="SM00091">
    <property type="entry name" value="PAS"/>
    <property type="match status" value="1"/>
</dbReference>
<dbReference type="SMART" id="SM00052">
    <property type="entry name" value="EAL"/>
    <property type="match status" value="1"/>
</dbReference>
<evidence type="ECO:0000259" key="1">
    <source>
        <dbReference type="PROSITE" id="PS50112"/>
    </source>
</evidence>
<evidence type="ECO:0000259" key="4">
    <source>
        <dbReference type="PROSITE" id="PS50887"/>
    </source>
</evidence>
<dbReference type="InterPro" id="IPR000700">
    <property type="entry name" value="PAS-assoc_C"/>
</dbReference>
<dbReference type="KEGG" id="brb:EH207_09515"/>
<dbReference type="InterPro" id="IPR052155">
    <property type="entry name" value="Biofilm_reg_signaling"/>
</dbReference>
<dbReference type="Pfam" id="PF13426">
    <property type="entry name" value="PAS_9"/>
    <property type="match status" value="1"/>
</dbReference>
<dbReference type="SUPFAM" id="SSF55781">
    <property type="entry name" value="GAF domain-like"/>
    <property type="match status" value="1"/>
</dbReference>
<dbReference type="Gene3D" id="3.30.70.270">
    <property type="match status" value="1"/>
</dbReference>
<dbReference type="InterPro" id="IPR035919">
    <property type="entry name" value="EAL_sf"/>
</dbReference>
<sequence>MSRAPIGKDEAGRLAALHEYGVKSFLVDSGFNELIKMTANVFNVPIVCISLVESERQLFAAGMGMSFCDIPRDVSFCAHTILKKKIMVVPDTRKDPRFKCNPLVTDIPHIRFYAGIPLRAPSGHAIGTLCIVDVNPRNTFSARDEHCLQDLAAMVMDKLEMRRLDLARKASQIRFENIADTSPDGIMCMDEKGIITYCNAAAQKMLEYSGDEMTGLNINTIVSEPFIVRLTRLIADREALANGVVHEMSVRTQSGSIVPAELSLFMWEDNATVSYSVILRDVTERRRNEERLHLLANMDPLTGLANRTLLTATLGHTLKSDSAACIMMVDLDGFKDVNDSLGHASGDQILVNVAKKIQSLVRFSALIARMGGDEFALLFSGMNDRHVVSGIAKKIIHEISQPMIIGDHQINISASIGMVLSPEHGTTTQELLTSVDLALYQAKSEGRNCYRFFTRELREIFQARHAFQLEFGRAYEQCEFEMFYQPQVNLKSNEIVGAEALLRWRHPLKGLLGPGAFIAALEQGPWAERIGDWIVKTACEQAARWRNAGAKNFRISINLFSAQFRSGMLAQKIMDVLTQTGLQPGALELEITENIILRYDENMLQPLNALRDAGIGIAFDDYGTGYASLSMLKNYPVTRLKIDQSFVRNMCESPSDAAIVRAILYLGNSFCLGVIAEGVETQEQCERLRRKGCEEAQGYLFGHPMPADDFTRLLKLDIPAEWRSA</sequence>
<dbReference type="EMBL" id="CP034035">
    <property type="protein sequence ID" value="QCR08750.1"/>
    <property type="molecule type" value="Genomic_DNA"/>
</dbReference>
<dbReference type="Gene3D" id="3.30.450.20">
    <property type="entry name" value="PAS domain"/>
    <property type="match status" value="1"/>
</dbReference>
<dbReference type="SMART" id="SM00065">
    <property type="entry name" value="GAF"/>
    <property type="match status" value="1"/>
</dbReference>
<dbReference type="CDD" id="cd01949">
    <property type="entry name" value="GGDEF"/>
    <property type="match status" value="1"/>
</dbReference>
<evidence type="ECO:0000313" key="5">
    <source>
        <dbReference type="EMBL" id="QCR08750.1"/>
    </source>
</evidence>
<name>A0A4P8QTL4_9GAMM</name>
<dbReference type="InterPro" id="IPR029016">
    <property type="entry name" value="GAF-like_dom_sf"/>
</dbReference>
<feature type="domain" description="PAS" evidence="1">
    <location>
        <begin position="171"/>
        <end position="215"/>
    </location>
</feature>
<dbReference type="PROSITE" id="PS50113">
    <property type="entry name" value="PAC"/>
    <property type="match status" value="1"/>
</dbReference>
<dbReference type="PANTHER" id="PTHR44757:SF2">
    <property type="entry name" value="BIOFILM ARCHITECTURE MAINTENANCE PROTEIN MBAA"/>
    <property type="match status" value="1"/>
</dbReference>
<dbReference type="PROSITE" id="PS50883">
    <property type="entry name" value="EAL"/>
    <property type="match status" value="1"/>
</dbReference>
<dbReference type="InterPro" id="IPR043128">
    <property type="entry name" value="Rev_trsase/Diguanyl_cyclase"/>
</dbReference>
<dbReference type="SUPFAM" id="SSF55073">
    <property type="entry name" value="Nucleotide cyclase"/>
    <property type="match status" value="1"/>
</dbReference>
<organism evidence="5 6">
    <name type="scientific">Brenneria rubrifaciens</name>
    <dbReference type="NCBI Taxonomy" id="55213"/>
    <lineage>
        <taxon>Bacteria</taxon>
        <taxon>Pseudomonadati</taxon>
        <taxon>Pseudomonadota</taxon>
        <taxon>Gammaproteobacteria</taxon>
        <taxon>Enterobacterales</taxon>
        <taxon>Pectobacteriaceae</taxon>
        <taxon>Brenneria</taxon>
    </lineage>
</organism>
<evidence type="ECO:0000259" key="2">
    <source>
        <dbReference type="PROSITE" id="PS50113"/>
    </source>
</evidence>
<dbReference type="PANTHER" id="PTHR44757">
    <property type="entry name" value="DIGUANYLATE CYCLASE DGCP"/>
    <property type="match status" value="1"/>
</dbReference>
<dbReference type="CDD" id="cd01948">
    <property type="entry name" value="EAL"/>
    <property type="match status" value="1"/>
</dbReference>
<accession>A0A4P8QTL4</accession>
<dbReference type="SMART" id="SM00267">
    <property type="entry name" value="GGDEF"/>
    <property type="match status" value="1"/>
</dbReference>